<dbReference type="InterPro" id="IPR027438">
    <property type="entry name" value="Ecotin_C"/>
</dbReference>
<dbReference type="OrthoDB" id="997196at2"/>
<feature type="signal peptide" evidence="7">
    <location>
        <begin position="1"/>
        <end position="21"/>
    </location>
</feature>
<dbReference type="Proteomes" id="UP000216021">
    <property type="component" value="Unassembled WGS sequence"/>
</dbReference>
<dbReference type="InterPro" id="IPR005658">
    <property type="entry name" value="Prot_inh_ecotin"/>
</dbReference>
<feature type="disulfide bond" evidence="7">
    <location>
        <begin position="79"/>
        <end position="116"/>
    </location>
</feature>
<evidence type="ECO:0000256" key="7">
    <source>
        <dbReference type="HAMAP-Rule" id="MF_00706"/>
    </source>
</evidence>
<dbReference type="STRING" id="2034155.BMI79_11350"/>
<dbReference type="PIRSF" id="PIRSF006865">
    <property type="entry name" value="Prot_inh_ecotin"/>
    <property type="match status" value="1"/>
</dbReference>
<dbReference type="CDD" id="cd00242">
    <property type="entry name" value="Ecotin"/>
    <property type="match status" value="1"/>
</dbReference>
<organism evidence="8 9">
    <name type="scientific">Serratia oryzae</name>
    <dbReference type="NCBI Taxonomy" id="2034155"/>
    <lineage>
        <taxon>Bacteria</taxon>
        <taxon>Pseudomonadati</taxon>
        <taxon>Pseudomonadota</taxon>
        <taxon>Gammaproteobacteria</taxon>
        <taxon>Enterobacterales</taxon>
        <taxon>Yersiniaceae</taxon>
        <taxon>Serratia</taxon>
    </lineage>
</organism>
<dbReference type="NCBIfam" id="NF002987">
    <property type="entry name" value="PRK03719.1"/>
    <property type="match status" value="1"/>
</dbReference>
<accession>A0A1S8CJR3</accession>
<gene>
    <name evidence="7" type="primary">eco</name>
    <name evidence="8" type="ORF">BMI79_11350</name>
</gene>
<dbReference type="Gene3D" id="2.60.40.550">
    <property type="entry name" value="Ecotin"/>
    <property type="match status" value="1"/>
</dbReference>
<comment type="caution">
    <text evidence="8">The sequence shown here is derived from an EMBL/GenBank/DDBJ whole genome shotgun (WGS) entry which is preliminary data.</text>
</comment>
<dbReference type="InterPro" id="IPR023084">
    <property type="entry name" value="Prot_inh_ecotin_gammaproteobac"/>
</dbReference>
<comment type="function">
    <text evidence="7">General inhibitor of pancreatic serine proteases: inhibits chymotrypsin, trypsin, elastases, factor X, kallikrein as well as a variety of other proteases.</text>
</comment>
<proteinExistence type="inferred from homology"/>
<keyword evidence="4 7" id="KW-0574">Periplasm</keyword>
<dbReference type="EMBL" id="MOXD01000005">
    <property type="protein sequence ID" value="OMQ23020.1"/>
    <property type="molecule type" value="Genomic_DNA"/>
</dbReference>
<evidence type="ECO:0000256" key="1">
    <source>
        <dbReference type="ARBA" id="ARBA00010558"/>
    </source>
</evidence>
<comment type="subunit">
    <text evidence="7">Homodimer.</text>
</comment>
<dbReference type="PANTHER" id="PTHR35890:SF3">
    <property type="entry name" value="ECOTIN"/>
    <property type="match status" value="1"/>
</dbReference>
<evidence type="ECO:0000313" key="8">
    <source>
        <dbReference type="EMBL" id="OMQ23020.1"/>
    </source>
</evidence>
<evidence type="ECO:0000256" key="5">
    <source>
        <dbReference type="ARBA" id="ARBA00022900"/>
    </source>
</evidence>
<dbReference type="PANTHER" id="PTHR35890">
    <property type="match status" value="1"/>
</dbReference>
<feature type="chain" id="PRO_5013414064" description="Ecotin" evidence="7">
    <location>
        <begin position="22"/>
        <end position="171"/>
    </location>
</feature>
<dbReference type="AlphaFoldDB" id="A0A1S8CJR3"/>
<evidence type="ECO:0000256" key="2">
    <source>
        <dbReference type="ARBA" id="ARBA00022690"/>
    </source>
</evidence>
<evidence type="ECO:0000256" key="4">
    <source>
        <dbReference type="ARBA" id="ARBA00022764"/>
    </source>
</evidence>
<evidence type="ECO:0000256" key="6">
    <source>
        <dbReference type="ARBA" id="ARBA00023157"/>
    </source>
</evidence>
<dbReference type="SUPFAM" id="SSF49772">
    <property type="entry name" value="Ecotin, trypsin inhibitor"/>
    <property type="match status" value="1"/>
</dbReference>
<dbReference type="RefSeq" id="WP_076942309.1">
    <property type="nucleotide sequence ID" value="NZ_MOXD01000005.1"/>
</dbReference>
<comment type="similarity">
    <text evidence="1 7">Belongs to the protease inhibitor I11 (ecotin) family.</text>
</comment>
<keyword evidence="6 7" id="KW-1015">Disulfide bond</keyword>
<sequence precursor="true">MNKFSFVFTSLLMAASTSAVAASMAVENGDLSQQPLEKVAPFPKAEKGMSRQVIYLPKQENEENFKVELLIGKTLEVDCNRHMMGGNLESRTLAGWGYDYFVLAKLSAPASTMMACPDGGKRPEFVAANLGDAAMQRYNSRLPIVVYVPKDVEVRYRIWSASETIGRAVVK</sequence>
<keyword evidence="9" id="KW-1185">Reference proteome</keyword>
<protein>
    <recommendedName>
        <fullName evidence="7">Ecotin</fullName>
    </recommendedName>
</protein>
<name>A0A1S8CJR3_9GAMM</name>
<evidence type="ECO:0000313" key="9">
    <source>
        <dbReference type="Proteomes" id="UP000216021"/>
    </source>
</evidence>
<dbReference type="GO" id="GO:0042597">
    <property type="term" value="C:periplasmic space"/>
    <property type="evidence" value="ECO:0007669"/>
    <property type="project" value="UniProtKB-SubCell"/>
</dbReference>
<keyword evidence="5 7" id="KW-0722">Serine protease inhibitor</keyword>
<keyword evidence="2 7" id="KW-0646">Protease inhibitor</keyword>
<dbReference type="HAMAP" id="MF_00706">
    <property type="entry name" value="Ecotin"/>
    <property type="match status" value="1"/>
</dbReference>
<evidence type="ECO:0000256" key="3">
    <source>
        <dbReference type="ARBA" id="ARBA00022729"/>
    </source>
</evidence>
<dbReference type="Pfam" id="PF03974">
    <property type="entry name" value="Ecotin"/>
    <property type="match status" value="1"/>
</dbReference>
<comment type="subcellular location">
    <subcellularLocation>
        <location evidence="7">Periplasm</location>
    </subcellularLocation>
</comment>
<feature type="site" description="Reactive bond" evidence="7">
    <location>
        <begin position="113"/>
        <end position="114"/>
    </location>
</feature>
<reference evidence="8 9" key="1">
    <citation type="submission" date="2016-11" db="EMBL/GenBank/DDBJ databases">
        <title>Rahnella oryzae sp. nov., isolated from rice root.</title>
        <authorList>
            <person name="Zhang X.-X."/>
            <person name="Zhang J."/>
        </authorList>
    </citation>
    <scope>NUCLEOTIDE SEQUENCE [LARGE SCALE GENOMIC DNA]</scope>
    <source>
        <strain evidence="8 9">J11-6</strain>
    </source>
</reference>
<keyword evidence="3 7" id="KW-0732">Signal</keyword>
<dbReference type="GO" id="GO:0004867">
    <property type="term" value="F:serine-type endopeptidase inhibitor activity"/>
    <property type="evidence" value="ECO:0007669"/>
    <property type="project" value="UniProtKB-UniRule"/>
</dbReference>
<dbReference type="InterPro" id="IPR036198">
    <property type="entry name" value="Ecotin_sf"/>
</dbReference>
<dbReference type="Gene3D" id="4.10.1230.10">
    <property type="entry name" value="Ecotin, trypsin inhibitor"/>
    <property type="match status" value="1"/>
</dbReference>